<evidence type="ECO:0000256" key="8">
    <source>
        <dbReference type="SAM" id="Coils"/>
    </source>
</evidence>
<feature type="coiled-coil region" evidence="8">
    <location>
        <begin position="472"/>
        <end position="556"/>
    </location>
</feature>
<dbReference type="InterPro" id="IPR011990">
    <property type="entry name" value="TPR-like_helical_dom_sf"/>
</dbReference>
<keyword evidence="9" id="KW-0732">Signal</keyword>
<dbReference type="RefSeq" id="WP_237872114.1">
    <property type="nucleotide sequence ID" value="NZ_JAKLTR010000007.1"/>
</dbReference>
<comment type="caution">
    <text evidence="11">The sequence shown here is derived from an EMBL/GenBank/DDBJ whole genome shotgun (WGS) entry which is preliminary data.</text>
</comment>
<dbReference type="InterPro" id="IPR011495">
    <property type="entry name" value="Sig_transdc_His_kin_sub2_dim/P"/>
</dbReference>
<dbReference type="PANTHER" id="PTHR41523">
    <property type="entry name" value="TWO-COMPONENT SYSTEM SENSOR PROTEIN"/>
    <property type="match status" value="1"/>
</dbReference>
<dbReference type="EC" id="2.7.13.3" evidence="2"/>
<proteinExistence type="predicted"/>
<evidence type="ECO:0000256" key="6">
    <source>
        <dbReference type="ARBA" id="ARBA00022777"/>
    </source>
</evidence>
<dbReference type="InterPro" id="IPR003594">
    <property type="entry name" value="HATPase_dom"/>
</dbReference>
<evidence type="ECO:0000256" key="7">
    <source>
        <dbReference type="ARBA" id="ARBA00022840"/>
    </source>
</evidence>
<keyword evidence="4" id="KW-0808">Transferase</keyword>
<reference evidence="11" key="1">
    <citation type="submission" date="2022-01" db="EMBL/GenBank/DDBJ databases">
        <authorList>
            <person name="Jo J.-H."/>
            <person name="Im W.-T."/>
        </authorList>
    </citation>
    <scope>NUCLEOTIDE SEQUENCE</scope>
    <source>
        <strain evidence="11">NA20</strain>
    </source>
</reference>
<evidence type="ECO:0000313" key="12">
    <source>
        <dbReference type="Proteomes" id="UP001165367"/>
    </source>
</evidence>
<feature type="domain" description="Histidine kinase" evidence="10">
    <location>
        <begin position="556"/>
        <end position="749"/>
    </location>
</feature>
<evidence type="ECO:0000259" key="10">
    <source>
        <dbReference type="PROSITE" id="PS50109"/>
    </source>
</evidence>
<accession>A0ABS9KRY0</accession>
<feature type="signal peptide" evidence="9">
    <location>
        <begin position="1"/>
        <end position="21"/>
    </location>
</feature>
<evidence type="ECO:0000256" key="4">
    <source>
        <dbReference type="ARBA" id="ARBA00022679"/>
    </source>
</evidence>
<dbReference type="Gene3D" id="1.25.40.10">
    <property type="entry name" value="Tetratricopeptide repeat domain"/>
    <property type="match status" value="1"/>
</dbReference>
<dbReference type="PROSITE" id="PS50109">
    <property type="entry name" value="HIS_KIN"/>
    <property type="match status" value="1"/>
</dbReference>
<keyword evidence="3" id="KW-0597">Phosphoprotein</keyword>
<comment type="catalytic activity">
    <reaction evidence="1">
        <text>ATP + protein L-histidine = ADP + protein N-phospho-L-histidine.</text>
        <dbReference type="EC" id="2.7.13.3"/>
    </reaction>
</comment>
<dbReference type="SUPFAM" id="SSF48452">
    <property type="entry name" value="TPR-like"/>
    <property type="match status" value="1"/>
</dbReference>
<keyword evidence="6" id="KW-0418">Kinase</keyword>
<evidence type="ECO:0000256" key="3">
    <source>
        <dbReference type="ARBA" id="ARBA00022553"/>
    </source>
</evidence>
<dbReference type="Gene3D" id="3.30.450.20">
    <property type="entry name" value="PAS domain"/>
    <property type="match status" value="1"/>
</dbReference>
<sequence>MQSKSFLLILVLTLHAQFVHAQWNRPLYNQLTKNLRSASQGQQKIRAMLAMGDYHVEQSYMVAFPQSLDTALSLAKQCEDLAKSTGSAQDLSDTYILYSKAYNYASRYPESINFARKAVDLSASVKNDTGVFNASRTLFRAFVYVYNTDSTRIITAENMSLAKKIGTKRVLGAAYEDLADNTKYRNLKNEISHLLDSAIMYYTATGKKDIQHLLTSQAWIYNQSGEHEKAFTTISKALNLAEELGDQTYYMIYLYDGYADISNKTERWETAEHYYQKALAVAAKYADRMVESDIALKLQRLMVKTGKIKESEDVIALIEKNYSQCNPTLLLQSLAAVLSHHISTGSYSRAEKTYQQLLPQMHQLNGRIERMARKDVYAALTQYHIYHKNVTLGQHYLDLYLETGEIMLYDKPLAHYMQFSIDSLNGNYIGAIRNYQLAGRYEDSIFNLHKNRQLTELEVQYDVDKRKKDNALLKQETELQSARAAKANYQKNLSLSGIILLSMIVGLIVRQYRLNQKRRKEIASKNRELEKLLTDKENLLQEKEGLLEEKDWLLKEIHHRVKNNLQVVMSLLNTQSYFLNDETAKEAIRNSQHRIHSMSLIHKKLYQSENISSVNMAVYFEELLDYYKIAFDTVNRIRFVLQAEPVELDPSQAVPVGLILNEAVNNALKHAFPDQRTGQITVSFKTAGQSRLFLSIRDNGIGMPGEISLSGFSSLGMKLIRGFSGELNGELKIHSAKGTEVSITFDNNNMAESMEEHYPGTQTITA</sequence>
<evidence type="ECO:0000256" key="1">
    <source>
        <dbReference type="ARBA" id="ARBA00000085"/>
    </source>
</evidence>
<dbReference type="PANTHER" id="PTHR41523:SF8">
    <property type="entry name" value="ETHYLENE RESPONSE SENSOR PROTEIN"/>
    <property type="match status" value="1"/>
</dbReference>
<gene>
    <name evidence="11" type="ORF">LZZ85_12380</name>
</gene>
<dbReference type="Pfam" id="PF07568">
    <property type="entry name" value="HisKA_2"/>
    <property type="match status" value="1"/>
</dbReference>
<feature type="chain" id="PRO_5046428147" description="histidine kinase" evidence="9">
    <location>
        <begin position="22"/>
        <end position="766"/>
    </location>
</feature>
<dbReference type="Proteomes" id="UP001165367">
    <property type="component" value="Unassembled WGS sequence"/>
</dbReference>
<evidence type="ECO:0000256" key="2">
    <source>
        <dbReference type="ARBA" id="ARBA00012438"/>
    </source>
</evidence>
<organism evidence="11 12">
    <name type="scientific">Terrimonas ginsenosidimutans</name>
    <dbReference type="NCBI Taxonomy" id="2908004"/>
    <lineage>
        <taxon>Bacteria</taxon>
        <taxon>Pseudomonadati</taxon>
        <taxon>Bacteroidota</taxon>
        <taxon>Chitinophagia</taxon>
        <taxon>Chitinophagales</taxon>
        <taxon>Chitinophagaceae</taxon>
        <taxon>Terrimonas</taxon>
    </lineage>
</organism>
<evidence type="ECO:0000256" key="9">
    <source>
        <dbReference type="SAM" id="SignalP"/>
    </source>
</evidence>
<keyword evidence="7" id="KW-0067">ATP-binding</keyword>
<evidence type="ECO:0000313" key="11">
    <source>
        <dbReference type="EMBL" id="MCG2615087.1"/>
    </source>
</evidence>
<keyword evidence="8" id="KW-0175">Coiled coil</keyword>
<keyword evidence="5" id="KW-0547">Nucleotide-binding</keyword>
<keyword evidence="12" id="KW-1185">Reference proteome</keyword>
<dbReference type="Gene3D" id="3.30.565.10">
    <property type="entry name" value="Histidine kinase-like ATPase, C-terminal domain"/>
    <property type="match status" value="1"/>
</dbReference>
<dbReference type="Pfam" id="PF02518">
    <property type="entry name" value="HATPase_c"/>
    <property type="match status" value="1"/>
</dbReference>
<dbReference type="InterPro" id="IPR036890">
    <property type="entry name" value="HATPase_C_sf"/>
</dbReference>
<dbReference type="SMART" id="SM00387">
    <property type="entry name" value="HATPase_c"/>
    <property type="match status" value="1"/>
</dbReference>
<dbReference type="InterPro" id="IPR005467">
    <property type="entry name" value="His_kinase_dom"/>
</dbReference>
<evidence type="ECO:0000256" key="5">
    <source>
        <dbReference type="ARBA" id="ARBA00022741"/>
    </source>
</evidence>
<dbReference type="SUPFAM" id="SSF55874">
    <property type="entry name" value="ATPase domain of HSP90 chaperone/DNA topoisomerase II/histidine kinase"/>
    <property type="match status" value="1"/>
</dbReference>
<name>A0ABS9KRY0_9BACT</name>
<protein>
    <recommendedName>
        <fullName evidence="2">histidine kinase</fullName>
        <ecNumber evidence="2">2.7.13.3</ecNumber>
    </recommendedName>
</protein>
<dbReference type="EMBL" id="JAKLTR010000007">
    <property type="protein sequence ID" value="MCG2615087.1"/>
    <property type="molecule type" value="Genomic_DNA"/>
</dbReference>